<keyword evidence="12" id="KW-1185">Reference proteome</keyword>
<keyword evidence="5 10" id="KW-0328">Glycosyltransferase</keyword>
<evidence type="ECO:0000256" key="3">
    <source>
        <dbReference type="ARBA" id="ARBA00012560"/>
    </source>
</evidence>
<keyword evidence="7 10" id="KW-0119">Carbohydrate metabolism</keyword>
<dbReference type="Pfam" id="PF02446">
    <property type="entry name" value="Glyco_hydro_77"/>
    <property type="match status" value="1"/>
</dbReference>
<dbReference type="OrthoDB" id="9761577at2"/>
<evidence type="ECO:0000256" key="10">
    <source>
        <dbReference type="RuleBase" id="RU361207"/>
    </source>
</evidence>
<keyword evidence="6 10" id="KW-0808">Transferase</keyword>
<dbReference type="AlphaFoldDB" id="A0A245ZTJ3"/>
<dbReference type="Gene3D" id="3.20.20.80">
    <property type="entry name" value="Glycosidases"/>
    <property type="match status" value="1"/>
</dbReference>
<evidence type="ECO:0000256" key="6">
    <source>
        <dbReference type="ARBA" id="ARBA00022679"/>
    </source>
</evidence>
<gene>
    <name evidence="11" type="primary">malQ</name>
    <name evidence="11" type="ORF">SPMU_14010</name>
</gene>
<dbReference type="PANTHER" id="PTHR32438:SF5">
    <property type="entry name" value="4-ALPHA-GLUCANOTRANSFERASE DPE1, CHLOROPLASTIC_AMYLOPLASTIC"/>
    <property type="match status" value="1"/>
</dbReference>
<comment type="caution">
    <text evidence="11">The sequence shown here is derived from an EMBL/GenBank/DDBJ whole genome shotgun (WGS) entry which is preliminary data.</text>
</comment>
<evidence type="ECO:0000256" key="2">
    <source>
        <dbReference type="ARBA" id="ARBA00005684"/>
    </source>
</evidence>
<accession>A0A245ZTJ3</accession>
<evidence type="ECO:0000256" key="9">
    <source>
        <dbReference type="ARBA" id="ARBA00031501"/>
    </source>
</evidence>
<dbReference type="EMBL" id="NBBJ01000001">
    <property type="protein sequence ID" value="OWK33057.1"/>
    <property type="molecule type" value="Genomic_DNA"/>
</dbReference>
<reference evidence="11 12" key="1">
    <citation type="submission" date="2017-03" db="EMBL/GenBank/DDBJ databases">
        <title>Genome sequence of Sphingomonas mucosissima DSM 17494.</title>
        <authorList>
            <person name="Poehlein A."/>
            <person name="Wuebbeler J.H."/>
            <person name="Steinbuechel A."/>
            <person name="Daniel R."/>
        </authorList>
    </citation>
    <scope>NUCLEOTIDE SEQUENCE [LARGE SCALE GENOMIC DNA]</scope>
    <source>
        <strain evidence="11 12">DSM 17494</strain>
    </source>
</reference>
<sequence>MTDLHAAAAAVGLRRDWTDAAGRAQQVEDSVLAALLACLDTTPPEVPFLSITCGEPIHVPGGLTGTAGLTLEDGTARTLALGSDAIDVVGYHQLSVGRRRYTIAVAPARCPQPPERGWGVAVQIPSLRDGRASAYGDYGTLADAADAFGRAGATALAISPTHALFPADPSRFSPYAPSSRLYHNVMLADPSLIGAPFPAEASPDLIDWPSAGAARLAHLRQVYVANKVRVEAEVDAYEAENGPDLTAHARFDALHARLGGAGWPDWPAEYQDPNGPAVEKFAADHADDVSFFIFLQWLAGQGLASAQGSARSHMAIGLIADLAVGTDRAGSHGWSRREDLLTGVSIGAPPDPLGPDGQNWGISALDPYALQRSGFSPFINTVRTAVRHAGGLRIDHAIGLDRLWIVPDGATAADGAYLDMPGETLKNIVAIEAHRANAIVIAEDLGTVPPGLRADLSRRGMFGMRVLPFERDSDGQFIPPEQWDTDAIAMTGTHDTPTFVGWWQGRDLDWRARISGKPAPDAMQGRAEERASLWQALGGDGAPPAEPPLDNVLEAVAAAPSPLMILPLEDLLGLDEQPNLPGTVDEHPNWRRRMPGETGVLLDQAHTEHRLGLLARTKTV</sequence>
<evidence type="ECO:0000313" key="12">
    <source>
        <dbReference type="Proteomes" id="UP000197783"/>
    </source>
</evidence>
<evidence type="ECO:0000256" key="4">
    <source>
        <dbReference type="ARBA" id="ARBA00020295"/>
    </source>
</evidence>
<dbReference type="NCBIfam" id="TIGR00217">
    <property type="entry name" value="malQ"/>
    <property type="match status" value="1"/>
</dbReference>
<dbReference type="EC" id="2.4.1.25" evidence="3 10"/>
<comment type="catalytic activity">
    <reaction evidence="1 10">
        <text>Transfers a segment of a (1-&gt;4)-alpha-D-glucan to a new position in an acceptor, which may be glucose or a (1-&gt;4)-alpha-D-glucan.</text>
        <dbReference type="EC" id="2.4.1.25"/>
    </reaction>
</comment>
<organism evidence="11 12">
    <name type="scientific">Sphingomonas mucosissima</name>
    <dbReference type="NCBI Taxonomy" id="370959"/>
    <lineage>
        <taxon>Bacteria</taxon>
        <taxon>Pseudomonadati</taxon>
        <taxon>Pseudomonadota</taxon>
        <taxon>Alphaproteobacteria</taxon>
        <taxon>Sphingomonadales</taxon>
        <taxon>Sphingomonadaceae</taxon>
        <taxon>Sphingomonas</taxon>
    </lineage>
</organism>
<evidence type="ECO:0000256" key="1">
    <source>
        <dbReference type="ARBA" id="ARBA00000439"/>
    </source>
</evidence>
<dbReference type="InterPro" id="IPR003385">
    <property type="entry name" value="Glyco_hydro_77"/>
</dbReference>
<evidence type="ECO:0000256" key="8">
    <source>
        <dbReference type="ARBA" id="ARBA00031423"/>
    </source>
</evidence>
<dbReference type="GO" id="GO:0005975">
    <property type="term" value="P:carbohydrate metabolic process"/>
    <property type="evidence" value="ECO:0007669"/>
    <property type="project" value="InterPro"/>
</dbReference>
<dbReference type="GO" id="GO:0004134">
    <property type="term" value="F:4-alpha-glucanotransferase activity"/>
    <property type="evidence" value="ECO:0007669"/>
    <property type="project" value="UniProtKB-EC"/>
</dbReference>
<dbReference type="PANTHER" id="PTHR32438">
    <property type="entry name" value="4-ALPHA-GLUCANOTRANSFERASE DPE1, CHLOROPLASTIC/AMYLOPLASTIC"/>
    <property type="match status" value="1"/>
</dbReference>
<evidence type="ECO:0000256" key="5">
    <source>
        <dbReference type="ARBA" id="ARBA00022676"/>
    </source>
</evidence>
<dbReference type="SUPFAM" id="SSF51445">
    <property type="entry name" value="(Trans)glycosidases"/>
    <property type="match status" value="1"/>
</dbReference>
<dbReference type="Proteomes" id="UP000197783">
    <property type="component" value="Unassembled WGS sequence"/>
</dbReference>
<evidence type="ECO:0000313" key="11">
    <source>
        <dbReference type="EMBL" id="OWK33057.1"/>
    </source>
</evidence>
<evidence type="ECO:0000256" key="7">
    <source>
        <dbReference type="ARBA" id="ARBA00023277"/>
    </source>
</evidence>
<protein>
    <recommendedName>
        <fullName evidence="4 10">4-alpha-glucanotransferase</fullName>
        <ecNumber evidence="3 10">2.4.1.25</ecNumber>
    </recommendedName>
    <alternativeName>
        <fullName evidence="8 10">Amylomaltase</fullName>
    </alternativeName>
    <alternativeName>
        <fullName evidence="9 10">Disproportionating enzyme</fullName>
    </alternativeName>
</protein>
<name>A0A245ZTJ3_9SPHN</name>
<dbReference type="InterPro" id="IPR017853">
    <property type="entry name" value="GH"/>
</dbReference>
<proteinExistence type="inferred from homology"/>
<comment type="similarity">
    <text evidence="2 10">Belongs to the disproportionating enzyme family.</text>
</comment>